<evidence type="ECO:0000313" key="2">
    <source>
        <dbReference type="Proteomes" id="UP000029121"/>
    </source>
</evidence>
<evidence type="ECO:0000313" key="1">
    <source>
        <dbReference type="EMBL" id="EOA35801.1"/>
    </source>
</evidence>
<dbReference type="AlphaFoldDB" id="R0GJ78"/>
<dbReference type="EMBL" id="KB870806">
    <property type="protein sequence ID" value="EOA35801.1"/>
    <property type="molecule type" value="Genomic_DNA"/>
</dbReference>
<dbReference type="eggNOG" id="KOG3151">
    <property type="taxonomic scope" value="Eukaryota"/>
</dbReference>
<organism evidence="1 2">
    <name type="scientific">Capsella rubella</name>
    <dbReference type="NCBI Taxonomy" id="81985"/>
    <lineage>
        <taxon>Eukaryota</taxon>
        <taxon>Viridiplantae</taxon>
        <taxon>Streptophyta</taxon>
        <taxon>Embryophyta</taxon>
        <taxon>Tracheophyta</taxon>
        <taxon>Spermatophyta</taxon>
        <taxon>Magnoliopsida</taxon>
        <taxon>eudicotyledons</taxon>
        <taxon>Gunneridae</taxon>
        <taxon>Pentapetalae</taxon>
        <taxon>rosids</taxon>
        <taxon>malvids</taxon>
        <taxon>Brassicales</taxon>
        <taxon>Brassicaceae</taxon>
        <taxon>Camelineae</taxon>
        <taxon>Capsella</taxon>
    </lineage>
</organism>
<proteinExistence type="predicted"/>
<reference evidence="2" key="1">
    <citation type="journal article" date="2013" name="Nat. Genet.">
        <title>The Capsella rubella genome and the genomic consequences of rapid mating system evolution.</title>
        <authorList>
            <person name="Slotte T."/>
            <person name="Hazzouri K.M."/>
            <person name="Agren J.A."/>
            <person name="Koenig D."/>
            <person name="Maumus F."/>
            <person name="Guo Y.L."/>
            <person name="Steige K."/>
            <person name="Platts A.E."/>
            <person name="Escobar J.S."/>
            <person name="Newman L.K."/>
            <person name="Wang W."/>
            <person name="Mandakova T."/>
            <person name="Vello E."/>
            <person name="Smith L.M."/>
            <person name="Henz S.R."/>
            <person name="Steffen J."/>
            <person name="Takuno S."/>
            <person name="Brandvain Y."/>
            <person name="Coop G."/>
            <person name="Andolfatto P."/>
            <person name="Hu T.T."/>
            <person name="Blanchette M."/>
            <person name="Clark R.M."/>
            <person name="Quesneville H."/>
            <person name="Nordborg M."/>
            <person name="Gaut B.S."/>
            <person name="Lysak M.A."/>
            <person name="Jenkins J."/>
            <person name="Grimwood J."/>
            <person name="Chapman J."/>
            <person name="Prochnik S."/>
            <person name="Shu S."/>
            <person name="Rokhsar D."/>
            <person name="Schmutz J."/>
            <person name="Weigel D."/>
            <person name="Wright S.I."/>
        </authorList>
    </citation>
    <scope>NUCLEOTIDE SEQUENCE [LARGE SCALE GENOMIC DNA]</scope>
    <source>
        <strain evidence="2">cv. Monte Gargano</strain>
    </source>
</reference>
<protein>
    <submittedName>
        <fullName evidence="1">Uncharacterized protein</fullName>
    </submittedName>
</protein>
<accession>R0GJ78</accession>
<gene>
    <name evidence="1" type="ORF">CARUB_v10021032mg</name>
</gene>
<name>R0GJ78_9BRAS</name>
<keyword evidence="2" id="KW-1185">Reference proteome</keyword>
<sequence>MYSAQTEVSQELERFKAYNSCKELKVLPTKVTSLPPLFESSPNAAQKLTFATKVEAVAVEEEGSQHPEEKSNEASVMVTEKTLSQEIAKYLRLYHDLRSLRFEQIDMDMEDPKEKEQEKKHVEDVQSSVVKSAMEIMKDAKQGEPLEELFGTVKKGIKEVERLISCLKDEMETSA</sequence>
<dbReference type="Proteomes" id="UP000029121">
    <property type="component" value="Unassembled WGS sequence"/>
</dbReference>
<dbReference type="STRING" id="81985.R0GJ78"/>
<dbReference type="KEGG" id="crb:17896529"/>